<accession>A0A919VTF8</accession>
<reference evidence="8" key="1">
    <citation type="submission" date="2021-03" db="EMBL/GenBank/DDBJ databases">
        <title>Whole genome shotgun sequence of Actinoplanes auranticolor NBRC 12245.</title>
        <authorList>
            <person name="Komaki H."/>
            <person name="Tamura T."/>
        </authorList>
    </citation>
    <scope>NUCLEOTIDE SEQUENCE</scope>
    <source>
        <strain evidence="8">NBRC 12245</strain>
    </source>
</reference>
<evidence type="ECO:0000256" key="2">
    <source>
        <dbReference type="ARBA" id="ARBA00009997"/>
    </source>
</evidence>
<dbReference type="RefSeq" id="WP_246595636.1">
    <property type="nucleotide sequence ID" value="NZ_BAABEA010000001.1"/>
</dbReference>
<dbReference type="InterPro" id="IPR036702">
    <property type="entry name" value="ComB-like_sf"/>
</dbReference>
<dbReference type="GO" id="GO:0050545">
    <property type="term" value="F:sulfopyruvate decarboxylase activity"/>
    <property type="evidence" value="ECO:0007669"/>
    <property type="project" value="TreeGrafter"/>
</dbReference>
<evidence type="ECO:0000256" key="4">
    <source>
        <dbReference type="ARBA" id="ARBA00021948"/>
    </source>
</evidence>
<name>A0A919VTF8_9ACTN</name>
<gene>
    <name evidence="8" type="ORF">Aau02nite_68380</name>
</gene>
<dbReference type="InterPro" id="IPR005238">
    <property type="entry name" value="ComB-like"/>
</dbReference>
<dbReference type="AlphaFoldDB" id="A0A919VTF8"/>
<dbReference type="Pfam" id="PF04029">
    <property type="entry name" value="2-ph_phosp"/>
    <property type="match status" value="1"/>
</dbReference>
<dbReference type="PANTHER" id="PTHR37311">
    <property type="entry name" value="2-PHOSPHOSULFOLACTATE PHOSPHATASE-RELATED"/>
    <property type="match status" value="1"/>
</dbReference>
<evidence type="ECO:0000313" key="9">
    <source>
        <dbReference type="Proteomes" id="UP000681340"/>
    </source>
</evidence>
<dbReference type="EC" id="3.1.3.71" evidence="3"/>
<dbReference type="GO" id="GO:0050532">
    <property type="term" value="F:2-phosphosulfolactate phosphatase activity"/>
    <property type="evidence" value="ECO:0007669"/>
    <property type="project" value="UniProtKB-EC"/>
</dbReference>
<comment type="similarity">
    <text evidence="2">Belongs to the ComB family.</text>
</comment>
<evidence type="ECO:0000256" key="3">
    <source>
        <dbReference type="ARBA" id="ARBA00012953"/>
    </source>
</evidence>
<keyword evidence="6" id="KW-0460">Magnesium</keyword>
<evidence type="ECO:0000256" key="7">
    <source>
        <dbReference type="ARBA" id="ARBA00033711"/>
    </source>
</evidence>
<dbReference type="GO" id="GO:0000287">
    <property type="term" value="F:magnesium ion binding"/>
    <property type="evidence" value="ECO:0007669"/>
    <property type="project" value="InterPro"/>
</dbReference>
<dbReference type="EMBL" id="BOQL01000058">
    <property type="protein sequence ID" value="GIM75926.1"/>
    <property type="molecule type" value="Genomic_DNA"/>
</dbReference>
<keyword evidence="9" id="KW-1185">Reference proteome</keyword>
<evidence type="ECO:0000256" key="6">
    <source>
        <dbReference type="ARBA" id="ARBA00022842"/>
    </source>
</evidence>
<sequence>MNDAWTQAGSRIRFDWGPAGADATGPGAALVAVIDVLSFTTALTVAVERGIAVLPYRWRDDSAGRVAREHHAVLAVGRKEVAGAGQVSLSPDSIRRSTGIERLVLPSPNGATIAARLAEAGATVVGVSLRNADAAAASVVRRLGAGEAVAVVAAGERWPDGSLRPAVEDLWGAGAFIAALVRRGAGDLSVEAGTALAAYRSVADDLTTALRDCASGRELRAYGFPGDVTVAAQLNAATAVPILTDGWFVAEPAPHECR</sequence>
<organism evidence="8 9">
    <name type="scientific">Actinoplanes auranticolor</name>
    <dbReference type="NCBI Taxonomy" id="47988"/>
    <lineage>
        <taxon>Bacteria</taxon>
        <taxon>Bacillati</taxon>
        <taxon>Actinomycetota</taxon>
        <taxon>Actinomycetes</taxon>
        <taxon>Micromonosporales</taxon>
        <taxon>Micromonosporaceae</taxon>
        <taxon>Actinoplanes</taxon>
    </lineage>
</organism>
<evidence type="ECO:0000313" key="8">
    <source>
        <dbReference type="EMBL" id="GIM75926.1"/>
    </source>
</evidence>
<dbReference type="Proteomes" id="UP000681340">
    <property type="component" value="Unassembled WGS sequence"/>
</dbReference>
<evidence type="ECO:0000256" key="5">
    <source>
        <dbReference type="ARBA" id="ARBA00022801"/>
    </source>
</evidence>
<comment type="caution">
    <text evidence="8">The sequence shown here is derived from an EMBL/GenBank/DDBJ whole genome shotgun (WGS) entry which is preliminary data.</text>
</comment>
<protein>
    <recommendedName>
        <fullName evidence="4">Probable 2-phosphosulfolactate phosphatase</fullName>
        <ecNumber evidence="3">3.1.3.71</ecNumber>
    </recommendedName>
</protein>
<dbReference type="SUPFAM" id="SSF142823">
    <property type="entry name" value="ComB-like"/>
    <property type="match status" value="1"/>
</dbReference>
<dbReference type="PANTHER" id="PTHR37311:SF1">
    <property type="entry name" value="2-PHOSPHOSULFOLACTATE PHOSPHATASE-RELATED"/>
    <property type="match status" value="1"/>
</dbReference>
<proteinExistence type="inferred from homology"/>
<comment type="cofactor">
    <cofactor evidence="1">
        <name>Mg(2+)</name>
        <dbReference type="ChEBI" id="CHEBI:18420"/>
    </cofactor>
</comment>
<evidence type="ECO:0000256" key="1">
    <source>
        <dbReference type="ARBA" id="ARBA00001946"/>
    </source>
</evidence>
<keyword evidence="5" id="KW-0378">Hydrolase</keyword>
<dbReference type="Gene3D" id="3.90.1560.10">
    <property type="entry name" value="ComB-like"/>
    <property type="match status" value="1"/>
</dbReference>
<comment type="catalytic activity">
    <reaction evidence="7">
        <text>(2R)-O-phospho-3-sulfolactate + H2O = (2R)-3-sulfolactate + phosphate</text>
        <dbReference type="Rhea" id="RHEA:23416"/>
        <dbReference type="ChEBI" id="CHEBI:15377"/>
        <dbReference type="ChEBI" id="CHEBI:15597"/>
        <dbReference type="ChEBI" id="CHEBI:43474"/>
        <dbReference type="ChEBI" id="CHEBI:58738"/>
        <dbReference type="EC" id="3.1.3.71"/>
    </reaction>
</comment>